<evidence type="ECO:0000256" key="2">
    <source>
        <dbReference type="ARBA" id="ARBA00022490"/>
    </source>
</evidence>
<dbReference type="SMART" id="SM00028">
    <property type="entry name" value="TPR"/>
    <property type="match status" value="5"/>
</dbReference>
<name>A0A7D9I8N2_PARCT</name>
<dbReference type="GO" id="GO:0005929">
    <property type="term" value="C:cilium"/>
    <property type="evidence" value="ECO:0007669"/>
    <property type="project" value="TreeGrafter"/>
</dbReference>
<proteinExistence type="predicted"/>
<sequence length="817" mass="93201">MVKKSRSFSCCLIECCTILESLLRIFQPENSTQQRTQLQILKELGYLYLETTDYPKSIEYAQKLLHLADTLNVQNFKADADNLLGTNYAHQDSFEKGLLHLDAYEQYCHETADELGKANILLMRSKIARQRHEDEISLRYAKDFLDKAKTANDEIVETKALVNLADAHLRLFNIQQSLHFSDKCLQLAKKICHVKMEMEGKFSKATAILVLGENEKAYIMLMECLKFLETHHKNKDLEYGTLVLNNISYAALRLSQKYDSNKLREEALVFIQRSLSIAESINVPSDVALAHLNMGLALMEGYEDYDNAIKHFDECLRIGAELKGTRIIHNCNCSLGRLYEAKGERRIAKEYFTKALETKDPPCTHWGEADNLQFSPDYWLALQHIDEKKWKDAEKCLQGVIQRCKRQGKSVNDSLLKISFNDKLTQPYQYLQYAYLEMEANKDALVIGEEGRARDFYDKVVDRNDNVAVEPARNPDLLKIFKAHNTAALFLSQLTVVGRVYCWLIGSDSRIIHVFWVSQDKWKPLHTKLCVAMHEFAVQWENSEISIEYRGVETVEDDAVVSFSEYLQSGSKHTESSMEDALEKKVLDPIPMSKHLFDPFAEKEINGSITGINESIPRSIHSPISQTQPYFSLRREAATSSKKDSTNPIEELSEITNEISELFLNPIEHHLNQMIKASTTGKPSLLIIPQENTFNIPYAALRLKNGKYLCHQVTLLEAFSLHSFIHSTRRPESTKEDSDRMEESLIVGNPTNDLPELPCAQQEAEMIARLLGVIPLIGRLATRSEVVSRLPSAPIIHFACHGSNDGRSLFLAPEKEW</sequence>
<evidence type="ECO:0000256" key="1">
    <source>
        <dbReference type="ARBA" id="ARBA00004496"/>
    </source>
</evidence>
<dbReference type="InterPro" id="IPR011990">
    <property type="entry name" value="TPR-like_helical_dom_sf"/>
</dbReference>
<dbReference type="Pfam" id="PF12770">
    <property type="entry name" value="CHAT"/>
    <property type="match status" value="1"/>
</dbReference>
<dbReference type="InterPro" id="IPR024983">
    <property type="entry name" value="CHAT_dom"/>
</dbReference>
<evidence type="ECO:0000259" key="7">
    <source>
        <dbReference type="Pfam" id="PF12770"/>
    </source>
</evidence>
<dbReference type="GO" id="GO:0005737">
    <property type="term" value="C:cytoplasm"/>
    <property type="evidence" value="ECO:0007669"/>
    <property type="project" value="UniProtKB-SubCell"/>
</dbReference>
<protein>
    <recommendedName>
        <fullName evidence="5">Tetratricopeptide repeat protein 29</fullName>
    </recommendedName>
</protein>
<evidence type="ECO:0000256" key="6">
    <source>
        <dbReference type="ARBA" id="ARBA00044739"/>
    </source>
</evidence>
<dbReference type="AlphaFoldDB" id="A0A7D9I8N2"/>
<evidence type="ECO:0000256" key="3">
    <source>
        <dbReference type="ARBA" id="ARBA00022737"/>
    </source>
</evidence>
<dbReference type="Gene3D" id="1.25.40.10">
    <property type="entry name" value="Tetratricopeptide repeat domain"/>
    <property type="match status" value="2"/>
</dbReference>
<gene>
    <name evidence="8" type="ORF">PACLA_8A026313</name>
</gene>
<comment type="function">
    <text evidence="6">Axonemal protein which is implicated in axonemal and/or peri-axonemal structure assembly and regulates flagellum assembly and beating and therefore sperm motility.</text>
</comment>
<dbReference type="PANTHER" id="PTHR46630">
    <property type="entry name" value="TETRATRICOPEPTIDE REPEAT PROTEIN 29"/>
    <property type="match status" value="1"/>
</dbReference>
<keyword evidence="2" id="KW-0963">Cytoplasm</keyword>
<evidence type="ECO:0000313" key="9">
    <source>
        <dbReference type="Proteomes" id="UP001152795"/>
    </source>
</evidence>
<dbReference type="PANTHER" id="PTHR46630:SF1">
    <property type="entry name" value="TETRATRICOPEPTIDE REPEAT PROTEIN 29"/>
    <property type="match status" value="1"/>
</dbReference>
<accession>A0A7D9I8N2</accession>
<feature type="domain" description="CHAT" evidence="7">
    <location>
        <begin position="657"/>
        <end position="805"/>
    </location>
</feature>
<dbReference type="GO" id="GO:0003341">
    <property type="term" value="P:cilium movement"/>
    <property type="evidence" value="ECO:0007669"/>
    <property type="project" value="TreeGrafter"/>
</dbReference>
<comment type="subcellular location">
    <subcellularLocation>
        <location evidence="1">Cytoplasm</location>
    </subcellularLocation>
</comment>
<keyword evidence="9" id="KW-1185">Reference proteome</keyword>
<organism evidence="8 9">
    <name type="scientific">Paramuricea clavata</name>
    <name type="common">Red gorgonian</name>
    <name type="synonym">Violescent sea-whip</name>
    <dbReference type="NCBI Taxonomy" id="317549"/>
    <lineage>
        <taxon>Eukaryota</taxon>
        <taxon>Metazoa</taxon>
        <taxon>Cnidaria</taxon>
        <taxon>Anthozoa</taxon>
        <taxon>Octocorallia</taxon>
        <taxon>Malacalcyonacea</taxon>
        <taxon>Plexauridae</taxon>
        <taxon>Paramuricea</taxon>
    </lineage>
</organism>
<keyword evidence="3" id="KW-0677">Repeat</keyword>
<reference evidence="8" key="1">
    <citation type="submission" date="2020-04" db="EMBL/GenBank/DDBJ databases">
        <authorList>
            <person name="Alioto T."/>
            <person name="Alioto T."/>
            <person name="Gomez Garrido J."/>
        </authorList>
    </citation>
    <scope>NUCLEOTIDE SEQUENCE</scope>
    <source>
        <strain evidence="8">A484AB</strain>
    </source>
</reference>
<evidence type="ECO:0000256" key="5">
    <source>
        <dbReference type="ARBA" id="ARBA00040665"/>
    </source>
</evidence>
<evidence type="ECO:0000256" key="4">
    <source>
        <dbReference type="ARBA" id="ARBA00022803"/>
    </source>
</evidence>
<dbReference type="InterPro" id="IPR019734">
    <property type="entry name" value="TPR_rpt"/>
</dbReference>
<dbReference type="Proteomes" id="UP001152795">
    <property type="component" value="Unassembled WGS sequence"/>
</dbReference>
<dbReference type="SUPFAM" id="SSF48452">
    <property type="entry name" value="TPR-like"/>
    <property type="match status" value="2"/>
</dbReference>
<dbReference type="EMBL" id="CACRXK020004685">
    <property type="protein sequence ID" value="CAB4003637.1"/>
    <property type="molecule type" value="Genomic_DNA"/>
</dbReference>
<dbReference type="InterPro" id="IPR051476">
    <property type="entry name" value="Bac_ResReg_Asp_Phosphatase"/>
</dbReference>
<dbReference type="OrthoDB" id="9991317at2759"/>
<comment type="caution">
    <text evidence="8">The sequence shown here is derived from an EMBL/GenBank/DDBJ whole genome shotgun (WGS) entry which is preliminary data.</text>
</comment>
<evidence type="ECO:0000313" key="8">
    <source>
        <dbReference type="EMBL" id="CAB4003637.1"/>
    </source>
</evidence>
<dbReference type="Pfam" id="PF13181">
    <property type="entry name" value="TPR_8"/>
    <property type="match status" value="1"/>
</dbReference>
<keyword evidence="4" id="KW-0802">TPR repeat</keyword>